<dbReference type="InterPro" id="IPR036866">
    <property type="entry name" value="RibonucZ/Hydroxyglut_hydro"/>
</dbReference>
<protein>
    <recommendedName>
        <fullName evidence="3">MBL fold metallo-hydrolase</fullName>
    </recommendedName>
</protein>
<dbReference type="PROSITE" id="PS51318">
    <property type="entry name" value="TAT"/>
    <property type="match status" value="1"/>
</dbReference>
<dbReference type="Proteomes" id="UP001499951">
    <property type="component" value="Unassembled WGS sequence"/>
</dbReference>
<dbReference type="EMBL" id="BAAADD010000006">
    <property type="protein sequence ID" value="GAA0573869.1"/>
    <property type="molecule type" value="Genomic_DNA"/>
</dbReference>
<proteinExistence type="predicted"/>
<organism evidence="1 2">
    <name type="scientific">Rhizomicrobium electricum</name>
    <dbReference type="NCBI Taxonomy" id="480070"/>
    <lineage>
        <taxon>Bacteria</taxon>
        <taxon>Pseudomonadati</taxon>
        <taxon>Pseudomonadota</taxon>
        <taxon>Alphaproteobacteria</taxon>
        <taxon>Micropepsales</taxon>
        <taxon>Micropepsaceae</taxon>
        <taxon>Rhizomicrobium</taxon>
    </lineage>
</organism>
<dbReference type="PANTHER" id="PTHR30619">
    <property type="entry name" value="DNA INTERNALIZATION/COMPETENCE PROTEIN COMEC/REC2"/>
    <property type="match status" value="1"/>
</dbReference>
<evidence type="ECO:0008006" key="3">
    <source>
        <dbReference type="Google" id="ProtNLM"/>
    </source>
</evidence>
<comment type="caution">
    <text evidence="1">The sequence shown here is derived from an EMBL/GenBank/DDBJ whole genome shotgun (WGS) entry which is preliminary data.</text>
</comment>
<dbReference type="InterPro" id="IPR052159">
    <property type="entry name" value="Competence_DNA_uptake"/>
</dbReference>
<evidence type="ECO:0000313" key="2">
    <source>
        <dbReference type="Proteomes" id="UP001499951"/>
    </source>
</evidence>
<keyword evidence="2" id="KW-1185">Reference proteome</keyword>
<accession>A0ABP3PS03</accession>
<dbReference type="RefSeq" id="WP_166935952.1">
    <property type="nucleotide sequence ID" value="NZ_BAAADD010000006.1"/>
</dbReference>
<sequence>MNSTHISRRTVLQSVGGGALAASAAAHTGSLAGGPLAPWTPGTLDIHHISTGRGNATLIVCPDGTSMMVDAGATYASLEYTVAPIPDGSRRPGEWIGRYAKRHLQAAGHGEIDYFVLTHFHGDHMGETTAGSPPSKDHDYLLTGVTDVEAVVPIRRYIDRCYPTYDYPIPQNDPWTGNYRKFIASQVKRGRSVERVRVGSARQIALQHKPRSYPDFVVRNLAANGEVWTGVNEESRHLFPEIASLKPADYPSENMCSLALRLSYGPFDYFTGGDLTCGTQYGEAPWQDIETPVAQIAGPVEVAVMDHHGVTGASGPGFIRALRPRVFVLFAWDSAHPCMDTLNAMMGTRLNTGPRDIFSTAMKQETRIANRQVADMKSQNGHVVVRVAPGGKTYHVFITDNADESDRVIAQFGPYTCA</sequence>
<evidence type="ECO:0000313" key="1">
    <source>
        <dbReference type="EMBL" id="GAA0573869.1"/>
    </source>
</evidence>
<dbReference type="InterPro" id="IPR006311">
    <property type="entry name" value="TAT_signal"/>
</dbReference>
<gene>
    <name evidence="1" type="ORF">GCM10008942_23180</name>
</gene>
<dbReference type="Gene3D" id="3.60.15.10">
    <property type="entry name" value="Ribonuclease Z/Hydroxyacylglutathione hydrolase-like"/>
    <property type="match status" value="1"/>
</dbReference>
<dbReference type="PANTHER" id="PTHR30619:SF1">
    <property type="entry name" value="RECOMBINATION PROTEIN 2"/>
    <property type="match status" value="1"/>
</dbReference>
<dbReference type="SUPFAM" id="SSF56281">
    <property type="entry name" value="Metallo-hydrolase/oxidoreductase"/>
    <property type="match status" value="1"/>
</dbReference>
<reference evidence="2" key="1">
    <citation type="journal article" date="2019" name="Int. J. Syst. Evol. Microbiol.">
        <title>The Global Catalogue of Microorganisms (GCM) 10K type strain sequencing project: providing services to taxonomists for standard genome sequencing and annotation.</title>
        <authorList>
            <consortium name="The Broad Institute Genomics Platform"/>
            <consortium name="The Broad Institute Genome Sequencing Center for Infectious Disease"/>
            <person name="Wu L."/>
            <person name="Ma J."/>
        </authorList>
    </citation>
    <scope>NUCLEOTIDE SEQUENCE [LARGE SCALE GENOMIC DNA]</scope>
    <source>
        <strain evidence="2">JCM 15089</strain>
    </source>
</reference>
<name>A0ABP3PS03_9PROT</name>